<accession>A0AA36G4G4</accession>
<evidence type="ECO:0000256" key="1">
    <source>
        <dbReference type="SAM" id="MobiDB-lite"/>
    </source>
</evidence>
<reference evidence="3" key="1">
    <citation type="submission" date="2023-06" db="EMBL/GenBank/DDBJ databases">
        <authorList>
            <person name="Delattre M."/>
        </authorList>
    </citation>
    <scope>NUCLEOTIDE SEQUENCE</scope>
    <source>
        <strain evidence="3">AF72</strain>
    </source>
</reference>
<evidence type="ECO:0000256" key="2">
    <source>
        <dbReference type="SAM" id="SignalP"/>
    </source>
</evidence>
<evidence type="ECO:0000313" key="4">
    <source>
        <dbReference type="Proteomes" id="UP001177023"/>
    </source>
</evidence>
<dbReference type="Proteomes" id="UP001177023">
    <property type="component" value="Unassembled WGS sequence"/>
</dbReference>
<keyword evidence="2" id="KW-0732">Signal</keyword>
<evidence type="ECO:0000313" key="3">
    <source>
        <dbReference type="EMBL" id="CAJ0579139.1"/>
    </source>
</evidence>
<proteinExistence type="predicted"/>
<feature type="region of interest" description="Disordered" evidence="1">
    <location>
        <begin position="580"/>
        <end position="600"/>
    </location>
</feature>
<protein>
    <submittedName>
        <fullName evidence="3">Uncharacterized protein</fullName>
    </submittedName>
</protein>
<feature type="signal peptide" evidence="2">
    <location>
        <begin position="1"/>
        <end position="21"/>
    </location>
</feature>
<feature type="non-terminal residue" evidence="3">
    <location>
        <position position="1"/>
    </location>
</feature>
<dbReference type="EMBL" id="CATQJA010002655">
    <property type="protein sequence ID" value="CAJ0579139.1"/>
    <property type="molecule type" value="Genomic_DNA"/>
</dbReference>
<feature type="chain" id="PRO_5041221256" evidence="2">
    <location>
        <begin position="22"/>
        <end position="692"/>
    </location>
</feature>
<dbReference type="PANTHER" id="PTHR21523">
    <property type="match status" value="1"/>
</dbReference>
<comment type="caution">
    <text evidence="3">The sequence shown here is derived from an EMBL/GenBank/DDBJ whole genome shotgun (WGS) entry which is preliminary data.</text>
</comment>
<dbReference type="PANTHER" id="PTHR21523:SF38">
    <property type="entry name" value="MLT-TEN (MLT-10) RELATED"/>
    <property type="match status" value="1"/>
</dbReference>
<feature type="region of interest" description="Disordered" evidence="1">
    <location>
        <begin position="370"/>
        <end position="411"/>
    </location>
</feature>
<organism evidence="3 4">
    <name type="scientific">Mesorhabditis spiculigera</name>
    <dbReference type="NCBI Taxonomy" id="96644"/>
    <lineage>
        <taxon>Eukaryota</taxon>
        <taxon>Metazoa</taxon>
        <taxon>Ecdysozoa</taxon>
        <taxon>Nematoda</taxon>
        <taxon>Chromadorea</taxon>
        <taxon>Rhabditida</taxon>
        <taxon>Rhabditina</taxon>
        <taxon>Rhabditomorpha</taxon>
        <taxon>Rhabditoidea</taxon>
        <taxon>Rhabditidae</taxon>
        <taxon>Mesorhabditinae</taxon>
        <taxon>Mesorhabditis</taxon>
    </lineage>
</organism>
<keyword evidence="4" id="KW-1185">Reference proteome</keyword>
<sequence length="692" mass="78406">MLNDIIAFFAICLITRQIADPAPPHVGTQVPSAYYDLNRTAVTAYWHNVLMRSLIKSKLEREKKYLNRIEAALADICLSEAKTLVDRLRCLDTAISQRSAKDFTYENVCDKMPREAYVREEKPILNEPAPPPIAFGTVKFTMKRRSRTRKKTNTFRIKKRRKSRRRLELLQNRAKQLQKEQKLSKFVRYLKSFKTERSWRRKREITAKQLKDMPEDYTNFGKDIYAMIFEIEEHERKHGRGAFDLSMTKFLLEISGSAKAIRHIYADMGPEIRRIKEEVYPDTMELAEHTLNGLKARRMMDNRQQCELKHYGYTHLSTNQIQLIYNKNNKFSRELPLNLTAWDDMRWEDKEQRLERMLWNMLSLATNHDPPPAPQQEAFVTEKPIGPEPPSPIFRRKRESPEEGPPGSTTRVNGILYEVLEPYSFDVLSGLDAYLEALVLSPSAFTVEIFQPELLILGLLSPRAFNAVILSPGALIARILSPMGFKVEVLSPRALGAWVLAPEGFVADILTPTFLEPRVLSPIGGIVSVLSPNILGPHIGGTDNLGITVLSPNILSPRIAGRERLLVEILSPHILGGEHLHAHHRGGHEPEEDDDEPAKGGHASIELIDLHGLAHDVGPDDPITLEKIIGRGEEWAEEEVMPDDRHLLEFLGIPLPPSHAEAHLSHLAEEAEAGLGHAAVEEQAELAAREGK</sequence>
<gene>
    <name evidence="3" type="ORF">MSPICULIGERA_LOCUS17369</name>
</gene>
<dbReference type="AlphaFoldDB" id="A0AA36G4G4"/>
<name>A0AA36G4G4_9BILA</name>